<name>A0AAW0PSI1_9GOBI</name>
<sequence length="701" mass="77282">MLCLGLHSESSDNCRVEEEKGRIVRRVIAAHGKFGKRRRIKVHTINSFCKRKRQPKNLLHTSHGETTLCTSHEETTLCTSHGETTLCRSHRETLLCISHGETTLCISHGETTLCLCHCETTLCLCHCETTLCLCHCETTLCISHEETTLCLCHCETTLCLCHCETTLCTSHEETTLCTSHEETTLCTSHGETTLCTSHGETTLCTSHGETTLCTSHGETTLCTSHGETTLCTSHGETTLCTSHGETTLCTSHGETTLCRSHSETLLYTVKRKSTPSTASVRQKEPNPRRDSTPATVRRRTASAKATHLSASAAVRLRSASATVRRRSAMMRLRSATLRRRSATLRLRSASILSTPVTRRSLPSTRVQSELSTAVPRQSTTATTTQKHKVTWTTVKKKNSARSVPEWKGLPPIKGIPALGTVQLNRLPGCTFTDDKTMKKSGRGALEEKQAVVEGIELRAVKWLSVAEALCMQGKDLMKRKRGRPSVEIDKEHEAKRSKGPTKAIPAKEIRTDSVGHWVVVEEKRQRCLRKVLQGGDVTALWRGWIRLSAAQNVIGSGAKFSLVWEHLAQQQLLICPSLSVSLLGNLHTDLRWQHKVTVPLSDSRLVSSLGCPSDRIARFTPKDLCRNVQQEVPNVKHLSSSDLCIDANHAPLSRLLITRNPHFSSNTIPIQPPPPAAQGIDAPAHPDLCSKCLSAKLDELK</sequence>
<evidence type="ECO:0000313" key="2">
    <source>
        <dbReference type="EMBL" id="KAK7938515.1"/>
    </source>
</evidence>
<organism evidence="2 3">
    <name type="scientific">Mugilogobius chulae</name>
    <name type="common">yellowstripe goby</name>
    <dbReference type="NCBI Taxonomy" id="88201"/>
    <lineage>
        <taxon>Eukaryota</taxon>
        <taxon>Metazoa</taxon>
        <taxon>Chordata</taxon>
        <taxon>Craniata</taxon>
        <taxon>Vertebrata</taxon>
        <taxon>Euteleostomi</taxon>
        <taxon>Actinopterygii</taxon>
        <taxon>Neopterygii</taxon>
        <taxon>Teleostei</taxon>
        <taxon>Neoteleostei</taxon>
        <taxon>Acanthomorphata</taxon>
        <taxon>Gobiaria</taxon>
        <taxon>Gobiiformes</taxon>
        <taxon>Gobioidei</taxon>
        <taxon>Gobiidae</taxon>
        <taxon>Gobionellinae</taxon>
        <taxon>Mugilogobius</taxon>
    </lineage>
</organism>
<dbReference type="AlphaFoldDB" id="A0AAW0PSI1"/>
<feature type="compositionally biased region" description="Basic and acidic residues" evidence="1">
    <location>
        <begin position="281"/>
        <end position="291"/>
    </location>
</feature>
<proteinExistence type="predicted"/>
<feature type="region of interest" description="Disordered" evidence="1">
    <location>
        <begin position="271"/>
        <end position="307"/>
    </location>
</feature>
<accession>A0AAW0PSI1</accession>
<dbReference type="PANTHER" id="PTHR47272">
    <property type="entry name" value="DDE_TNP_1_7 DOMAIN-CONTAINING PROTEIN"/>
    <property type="match status" value="1"/>
</dbReference>
<feature type="region of interest" description="Disordered" evidence="1">
    <location>
        <begin position="358"/>
        <end position="385"/>
    </location>
</feature>
<evidence type="ECO:0000256" key="1">
    <source>
        <dbReference type="SAM" id="MobiDB-lite"/>
    </source>
</evidence>
<evidence type="ECO:0000313" key="3">
    <source>
        <dbReference type="Proteomes" id="UP001460270"/>
    </source>
</evidence>
<feature type="region of interest" description="Disordered" evidence="1">
    <location>
        <begin position="480"/>
        <end position="502"/>
    </location>
</feature>
<feature type="compositionally biased region" description="Basic and acidic residues" evidence="1">
    <location>
        <begin position="484"/>
        <end position="496"/>
    </location>
</feature>
<dbReference type="Proteomes" id="UP001460270">
    <property type="component" value="Unassembled WGS sequence"/>
</dbReference>
<feature type="compositionally biased region" description="Polar residues" evidence="1">
    <location>
        <begin position="358"/>
        <end position="378"/>
    </location>
</feature>
<protein>
    <submittedName>
        <fullName evidence="2">Uncharacterized protein</fullName>
    </submittedName>
</protein>
<keyword evidence="3" id="KW-1185">Reference proteome</keyword>
<dbReference type="EMBL" id="JBBPFD010000002">
    <property type="protein sequence ID" value="KAK7938515.1"/>
    <property type="molecule type" value="Genomic_DNA"/>
</dbReference>
<reference evidence="3" key="1">
    <citation type="submission" date="2024-04" db="EMBL/GenBank/DDBJ databases">
        <title>Salinicola lusitanus LLJ914,a marine bacterium isolated from the Okinawa Trough.</title>
        <authorList>
            <person name="Li J."/>
        </authorList>
    </citation>
    <scope>NUCLEOTIDE SEQUENCE [LARGE SCALE GENOMIC DNA]</scope>
</reference>
<comment type="caution">
    <text evidence="2">The sequence shown here is derived from an EMBL/GenBank/DDBJ whole genome shotgun (WGS) entry which is preliminary data.</text>
</comment>
<gene>
    <name evidence="2" type="ORF">WMY93_001841</name>
</gene>
<dbReference type="PANTHER" id="PTHR47272:SF1">
    <property type="entry name" value="PIGGYBAC TRANSPOSABLE ELEMENT-DERIVED PROTEIN 3-LIKE"/>
    <property type="match status" value="1"/>
</dbReference>